<dbReference type="Proteomes" id="UP000628079">
    <property type="component" value="Unassembled WGS sequence"/>
</dbReference>
<reference evidence="3" key="2">
    <citation type="submission" date="2020-09" db="EMBL/GenBank/DDBJ databases">
        <authorList>
            <person name="Sun Q."/>
            <person name="Zhou Y."/>
        </authorList>
    </citation>
    <scope>NUCLEOTIDE SEQUENCE</scope>
    <source>
        <strain evidence="3">CGMCC 1.10749</strain>
    </source>
</reference>
<feature type="compositionally biased region" description="Basic and acidic residues" evidence="1">
    <location>
        <begin position="152"/>
        <end position="167"/>
    </location>
</feature>
<proteinExistence type="predicted"/>
<evidence type="ECO:0008006" key="5">
    <source>
        <dbReference type="Google" id="ProtNLM"/>
    </source>
</evidence>
<feature type="region of interest" description="Disordered" evidence="1">
    <location>
        <begin position="123"/>
        <end position="167"/>
    </location>
</feature>
<keyword evidence="2" id="KW-0472">Membrane</keyword>
<comment type="caution">
    <text evidence="3">The sequence shown here is derived from an EMBL/GenBank/DDBJ whole genome shotgun (WGS) entry which is preliminary data.</text>
</comment>
<keyword evidence="2" id="KW-0812">Transmembrane</keyword>
<dbReference type="EMBL" id="BMEA01000006">
    <property type="protein sequence ID" value="GGB90698.1"/>
    <property type="molecule type" value="Genomic_DNA"/>
</dbReference>
<protein>
    <recommendedName>
        <fullName evidence="5">DUF3040 domain-containing protein</fullName>
    </recommendedName>
</protein>
<evidence type="ECO:0000256" key="1">
    <source>
        <dbReference type="SAM" id="MobiDB-lite"/>
    </source>
</evidence>
<dbReference type="InterPro" id="IPR021401">
    <property type="entry name" value="DUF3040"/>
</dbReference>
<name>A0A8H9KRZ0_9MICO</name>
<keyword evidence="2" id="KW-1133">Transmembrane helix</keyword>
<feature type="transmembrane region" description="Helical" evidence="2">
    <location>
        <begin position="73"/>
        <end position="91"/>
    </location>
</feature>
<dbReference type="AlphaFoldDB" id="A0A8H9KRZ0"/>
<feature type="transmembrane region" description="Helical" evidence="2">
    <location>
        <begin position="97"/>
        <end position="115"/>
    </location>
</feature>
<dbReference type="RefSeq" id="WP_371870460.1">
    <property type="nucleotide sequence ID" value="NZ_BMEA01000006.1"/>
</dbReference>
<organism evidence="3 4">
    <name type="scientific">Knoellia flava</name>
    <dbReference type="NCBI Taxonomy" id="913969"/>
    <lineage>
        <taxon>Bacteria</taxon>
        <taxon>Bacillati</taxon>
        <taxon>Actinomycetota</taxon>
        <taxon>Actinomycetes</taxon>
        <taxon>Micrococcales</taxon>
        <taxon>Intrasporangiaceae</taxon>
        <taxon>Knoellia</taxon>
    </lineage>
</organism>
<evidence type="ECO:0000313" key="3">
    <source>
        <dbReference type="EMBL" id="GGB90698.1"/>
    </source>
</evidence>
<reference evidence="3" key="1">
    <citation type="journal article" date="2014" name="Int. J. Syst. Evol. Microbiol.">
        <title>Complete genome sequence of Corynebacterium casei LMG S-19264T (=DSM 44701T), isolated from a smear-ripened cheese.</title>
        <authorList>
            <consortium name="US DOE Joint Genome Institute (JGI-PGF)"/>
            <person name="Walter F."/>
            <person name="Albersmeier A."/>
            <person name="Kalinowski J."/>
            <person name="Ruckert C."/>
        </authorList>
    </citation>
    <scope>NUCLEOTIDE SEQUENCE</scope>
    <source>
        <strain evidence="3">CGMCC 1.10749</strain>
    </source>
</reference>
<accession>A0A8H9KRZ0</accession>
<sequence>MLVKQRNRSADRCPWWKIVTEAADHAPHTLEDAVPLSEHEQRMLEQLEQALAAEDPKFASSMEGSRRGGPTRLRWVVAVVGVLAGLGLVLVGINTTMWVGAAGFAVMVAAVAFALHPPRRGGGGKLAVVRDDGTTGPASSGRKQKSGSGFMDKLDDRWDRRGRDGWS</sequence>
<evidence type="ECO:0000256" key="2">
    <source>
        <dbReference type="SAM" id="Phobius"/>
    </source>
</evidence>
<gene>
    <name evidence="3" type="ORF">GCM10011314_33190</name>
</gene>
<dbReference type="Pfam" id="PF11239">
    <property type="entry name" value="DUF3040"/>
    <property type="match status" value="1"/>
</dbReference>
<evidence type="ECO:0000313" key="4">
    <source>
        <dbReference type="Proteomes" id="UP000628079"/>
    </source>
</evidence>